<dbReference type="Proteomes" id="UP000509667">
    <property type="component" value="Chromosome"/>
</dbReference>
<evidence type="ECO:0000313" key="3">
    <source>
        <dbReference type="Proteomes" id="UP000509667"/>
    </source>
</evidence>
<dbReference type="InterPro" id="IPR057167">
    <property type="entry name" value="DUF7845"/>
</dbReference>
<proteinExistence type="predicted"/>
<keyword evidence="3" id="KW-1185">Reference proteome</keyword>
<organism evidence="2 3">
    <name type="scientific">Halosimplex rubrum</name>
    <dbReference type="NCBI Taxonomy" id="869889"/>
    <lineage>
        <taxon>Archaea</taxon>
        <taxon>Methanobacteriati</taxon>
        <taxon>Methanobacteriota</taxon>
        <taxon>Stenosarchaea group</taxon>
        <taxon>Halobacteria</taxon>
        <taxon>Halobacteriales</taxon>
        <taxon>Haloarculaceae</taxon>
        <taxon>Halosimplex</taxon>
    </lineage>
</organism>
<name>A0A7D5T803_9EURY</name>
<dbReference type="GeneID" id="56080274"/>
<feature type="domain" description="DUF7845" evidence="1">
    <location>
        <begin position="4"/>
        <end position="336"/>
    </location>
</feature>
<sequence>MRAVDPSWHEYAANLLFAEDGLGPYFAADARVKDGGGSQHARFEVAGESWVVKLYYQDSGIVHPGPSTPTGTEFRLDEIREFRLHVARDSGEDPVGEQSFNAHLAPRWQGMQVESDDGQRFEMDVPDEMDEGVNVRIQGSNINAFRYSRLLKRAAEAVGISMGYFENPLEFSNTQDAERYVRVHTDESGPVHARDGPVATMGHLLEDDRTGYRKIVQNDDDEHGRNLPGYYHTVTLGPQRVREAFPSHELPVEVKHYYSREALARDPDDPLAHPKVGVSYQVSRWDDTLGADEEALAQLERELDRVLHAVLIDAGLDVAPDHGSGPFVEDAYFDAEVSDGFEEPPTLDMAHIHHEQESVVLKHVKDGLSPVQWESLEVLVTDGGEVAPADIAEQKDRHVDSVRDALRKMDELVEREYGSVSLRSTYVAELVHDAVQRAEEALRDAASATAKALEAAERGLDERTSALLAFCDRYDIDYRDKGDARMKIRFGELDPDEDPSPAFLAKQAFSMWTDAKQDAERFRSAVVKWTRPGGENCRVDAWRLLA</sequence>
<accession>A0A7D5T803</accession>
<dbReference type="EMBL" id="CP058910">
    <property type="protein sequence ID" value="QLH79509.1"/>
    <property type="molecule type" value="Genomic_DNA"/>
</dbReference>
<protein>
    <submittedName>
        <fullName evidence="2">MarR family transcriptional regulator</fullName>
    </submittedName>
</protein>
<reference evidence="2 3" key="1">
    <citation type="submission" date="2020-07" db="EMBL/GenBank/DDBJ databases">
        <title>Halosimplex pelagicum sp. nov. and Halosimplex rubrum sp. nov., isolated from salted brown alga Laminaria, and emended description of the genus Halosimplex.</title>
        <authorList>
            <person name="Cui H."/>
        </authorList>
    </citation>
    <scope>NUCLEOTIDE SEQUENCE [LARGE SCALE GENOMIC DNA]</scope>
    <source>
        <strain evidence="2 3">R27</strain>
    </source>
</reference>
<gene>
    <name evidence="2" type="ORF">HZS55_20385</name>
</gene>
<evidence type="ECO:0000259" key="1">
    <source>
        <dbReference type="Pfam" id="PF25227"/>
    </source>
</evidence>
<dbReference type="Pfam" id="PF25227">
    <property type="entry name" value="DUF7845"/>
    <property type="match status" value="1"/>
</dbReference>
<dbReference type="OrthoDB" id="316855at2157"/>
<dbReference type="KEGG" id="hrr:HZS55_20385"/>
<dbReference type="RefSeq" id="WP_179909375.1">
    <property type="nucleotide sequence ID" value="NZ_CP058910.1"/>
</dbReference>
<dbReference type="AlphaFoldDB" id="A0A7D5T803"/>
<evidence type="ECO:0000313" key="2">
    <source>
        <dbReference type="EMBL" id="QLH79509.1"/>
    </source>
</evidence>